<keyword evidence="6" id="KW-1185">Reference proteome</keyword>
<keyword evidence="3" id="KW-1133">Transmembrane helix</keyword>
<reference evidence="5 6" key="1">
    <citation type="submission" date="2019-10" db="EMBL/GenBank/DDBJ databases">
        <title>Sequencing and Assembly of Multiple Reported Metal-Biooxidizing Members of the Extremely Thermoacidophilic Archaeal Family Sulfolobaceae.</title>
        <authorList>
            <person name="Counts J.A."/>
            <person name="Kelly R.M."/>
        </authorList>
    </citation>
    <scope>NUCLEOTIDE SEQUENCE [LARGE SCALE GENOMIC DNA]</scope>
    <source>
        <strain evidence="5 6">DSM 6482</strain>
    </source>
</reference>
<feature type="transmembrane region" description="Helical" evidence="3">
    <location>
        <begin position="6"/>
        <end position="25"/>
    </location>
</feature>
<dbReference type="InterPro" id="IPR010532">
    <property type="entry name" value="SoxE"/>
</dbReference>
<dbReference type="InterPro" id="IPR049544">
    <property type="entry name" value="SoxE-like_C"/>
</dbReference>
<proteinExistence type="predicted"/>
<feature type="domain" description="Sulfocyanin-like C-terminal" evidence="4">
    <location>
        <begin position="60"/>
        <end position="203"/>
    </location>
</feature>
<gene>
    <name evidence="5" type="ORF">GC250_05555</name>
</gene>
<evidence type="ECO:0000256" key="2">
    <source>
        <dbReference type="NCBIfam" id="TIGR03094"/>
    </source>
</evidence>
<evidence type="ECO:0000313" key="5">
    <source>
        <dbReference type="EMBL" id="MUN28916.1"/>
    </source>
</evidence>
<dbReference type="InterPro" id="IPR008972">
    <property type="entry name" value="Cupredoxin"/>
</dbReference>
<organism evidence="5 6">
    <name type="scientific">Sulfuracidifex metallicus DSM 6482 = JCM 9184</name>
    <dbReference type="NCBI Taxonomy" id="523847"/>
    <lineage>
        <taxon>Archaea</taxon>
        <taxon>Thermoproteota</taxon>
        <taxon>Thermoprotei</taxon>
        <taxon>Sulfolobales</taxon>
        <taxon>Sulfolobaceae</taxon>
        <taxon>Sulfuracidifex</taxon>
    </lineage>
</organism>
<dbReference type="InterPro" id="IPR033138">
    <property type="entry name" value="Cu_oxidase_CS"/>
</dbReference>
<keyword evidence="3" id="KW-0812">Transmembrane</keyword>
<accession>A0A6A9QIW2</accession>
<dbReference type="NCBIfam" id="TIGR03094">
    <property type="entry name" value="sulfo_cyanin"/>
    <property type="match status" value="1"/>
</dbReference>
<name>A0A6A9QIW2_SULME</name>
<dbReference type="RefSeq" id="WP_054838534.1">
    <property type="nucleotide sequence ID" value="NZ_BBBY01000011.1"/>
</dbReference>
<dbReference type="Pfam" id="PF06525">
    <property type="entry name" value="SoxE"/>
    <property type="match status" value="1"/>
</dbReference>
<dbReference type="Proteomes" id="UP000470772">
    <property type="component" value="Unassembled WGS sequence"/>
</dbReference>
<keyword evidence="1" id="KW-0479">Metal-binding</keyword>
<dbReference type="SUPFAM" id="SSF49503">
    <property type="entry name" value="Cupredoxins"/>
    <property type="match status" value="1"/>
</dbReference>
<evidence type="ECO:0000256" key="1">
    <source>
        <dbReference type="ARBA" id="ARBA00022723"/>
    </source>
</evidence>
<protein>
    <recommendedName>
        <fullName evidence="2">Sulfocyanin</fullName>
    </recommendedName>
</protein>
<dbReference type="EMBL" id="WGGD01000005">
    <property type="protein sequence ID" value="MUN28916.1"/>
    <property type="molecule type" value="Genomic_DNA"/>
</dbReference>
<evidence type="ECO:0000313" key="6">
    <source>
        <dbReference type="Proteomes" id="UP000470772"/>
    </source>
</evidence>
<evidence type="ECO:0000259" key="4">
    <source>
        <dbReference type="Pfam" id="PF06525"/>
    </source>
</evidence>
<comment type="caution">
    <text evidence="5">The sequence shown here is derived from an EMBL/GenBank/DDBJ whole genome shotgun (WGS) entry which is preliminary data.</text>
</comment>
<sequence>MSRIGIAVLVLIFAGTAFMIGFLAYNFQMVTYPIPTHNKAEILTTTSIATSNVSPTKVSAKDMLPFDSSNKTVFLNLVALSTGNPYNFNGTSNGQLHIYIPAGWTVIATFTNQEGQIHNLLIVQNTTAIPGDDVGQDGTIKLYVGATSSTYLYDGISGGASASGSVALSPGIYWFCCGFEGHAAAGMWGVIVVSSSVTTPYYTIS</sequence>
<keyword evidence="3" id="KW-0472">Membrane</keyword>
<dbReference type="GO" id="GO:0005507">
    <property type="term" value="F:copper ion binding"/>
    <property type="evidence" value="ECO:0007669"/>
    <property type="project" value="UniProtKB-UniRule"/>
</dbReference>
<dbReference type="PROSITE" id="PS00079">
    <property type="entry name" value="MULTICOPPER_OXIDASE1"/>
    <property type="match status" value="1"/>
</dbReference>
<dbReference type="Gene3D" id="2.60.40.420">
    <property type="entry name" value="Cupredoxins - blue copper proteins"/>
    <property type="match status" value="1"/>
</dbReference>
<dbReference type="AlphaFoldDB" id="A0A6A9QIW2"/>
<dbReference type="OrthoDB" id="56344at2157"/>
<evidence type="ECO:0000256" key="3">
    <source>
        <dbReference type="SAM" id="Phobius"/>
    </source>
</evidence>